<evidence type="ECO:0000256" key="8">
    <source>
        <dbReference type="ARBA" id="ARBA00022898"/>
    </source>
</evidence>
<evidence type="ECO:0000256" key="11">
    <source>
        <dbReference type="NCBIfam" id="TIGR00260"/>
    </source>
</evidence>
<accession>A0AA49GU42</accession>
<dbReference type="SUPFAM" id="SSF53686">
    <property type="entry name" value="Tryptophan synthase beta subunit-like PLP-dependent enzymes"/>
    <property type="match status" value="1"/>
</dbReference>
<dbReference type="Gene3D" id="3.90.1380.10">
    <property type="entry name" value="Threonine synthase, N-terminal domain"/>
    <property type="match status" value="1"/>
</dbReference>
<dbReference type="PANTHER" id="PTHR42690">
    <property type="entry name" value="THREONINE SYNTHASE FAMILY MEMBER"/>
    <property type="match status" value="1"/>
</dbReference>
<dbReference type="InterPro" id="IPR051166">
    <property type="entry name" value="Threonine_Synthase"/>
</dbReference>
<dbReference type="PANTHER" id="PTHR42690:SF1">
    <property type="entry name" value="THREONINE SYNTHASE-LIKE 2"/>
    <property type="match status" value="1"/>
</dbReference>
<evidence type="ECO:0000256" key="10">
    <source>
        <dbReference type="ARBA" id="ARBA00049144"/>
    </source>
</evidence>
<organism evidence="15">
    <name type="scientific">Roseihalotalea indica</name>
    <dbReference type="NCBI Taxonomy" id="2867963"/>
    <lineage>
        <taxon>Bacteria</taxon>
        <taxon>Pseudomonadati</taxon>
        <taxon>Bacteroidota</taxon>
        <taxon>Cytophagia</taxon>
        <taxon>Cytophagales</taxon>
        <taxon>Catalimonadaceae</taxon>
        <taxon>Roseihalotalea</taxon>
    </lineage>
</organism>
<comment type="pathway">
    <text evidence="2">Amino-acid biosynthesis; L-threonine biosynthesis; L-threonine from L-aspartate: step 5/5.</text>
</comment>
<dbReference type="PROSITE" id="PS00165">
    <property type="entry name" value="DEHYDRATASE_SER_THR"/>
    <property type="match status" value="1"/>
</dbReference>
<dbReference type="InterPro" id="IPR004450">
    <property type="entry name" value="Thr_synthase-like"/>
</dbReference>
<sequence length="450" mass="49842">MQLYSTNDTSRSQTVSFQEAVFQSMPADKGLYMPTELPVLDDSFFDEIEKFTFPEIAFQVASALLEDEIPALKLRELINDAISFPAPVATLDDEIHVLELFHGPTLAFKDFGARFMARTMSWFLQQSPQADERTILVATSGDTGSAVAQGFLNVPGIKVVLLYPKGKVSEIQEKQLTTVGNNVSALEVSGTFDDCQRMVKEAFLDQPLRQQVALSSANSINISRLIPQSFYYFNAYAQLKRDLAFNPDWPLVFSVPSGNFGNLCGGLIAKQMGLPIDHIVAATNANDVVPEYLETGKFTPRSSVQTISNAMDVGNPSNFARLQAFYHYAGSDDELLTSIQEDITGNRYSDDATKQAIREVYEKYFGYTMCPHTAVGYLGLQDYLNRQSIRVNGVVLATAHPAKFKDTVEEAIGEKIPMPESLQAVLEQPKNAQSILPEYEALKSYLLDNA</sequence>
<dbReference type="Pfam" id="PF14821">
    <property type="entry name" value="Thr_synth_N"/>
    <property type="match status" value="1"/>
</dbReference>
<evidence type="ECO:0000256" key="2">
    <source>
        <dbReference type="ARBA" id="ARBA00004979"/>
    </source>
</evidence>
<evidence type="ECO:0000256" key="5">
    <source>
        <dbReference type="ARBA" id="ARBA00018679"/>
    </source>
</evidence>
<gene>
    <name evidence="15" type="primary">thrC</name>
    <name evidence="15" type="ORF">K4G66_12105</name>
</gene>
<keyword evidence="7" id="KW-0791">Threonine biosynthesis</keyword>
<evidence type="ECO:0000256" key="9">
    <source>
        <dbReference type="ARBA" id="ARBA00023239"/>
    </source>
</evidence>
<evidence type="ECO:0000256" key="6">
    <source>
        <dbReference type="ARBA" id="ARBA00022605"/>
    </source>
</evidence>
<dbReference type="Pfam" id="PF00291">
    <property type="entry name" value="PALP"/>
    <property type="match status" value="1"/>
</dbReference>
<dbReference type="InterPro" id="IPR029144">
    <property type="entry name" value="Thr_synth_N"/>
</dbReference>
<evidence type="ECO:0000313" key="15">
    <source>
        <dbReference type="EMBL" id="WKN39435.1"/>
    </source>
</evidence>
<evidence type="ECO:0000256" key="3">
    <source>
        <dbReference type="ARBA" id="ARBA00005517"/>
    </source>
</evidence>
<dbReference type="InterPro" id="IPR037158">
    <property type="entry name" value="Thr_synth_N_sf"/>
</dbReference>
<dbReference type="InterPro" id="IPR036052">
    <property type="entry name" value="TrpB-like_PALP_sf"/>
</dbReference>
<evidence type="ECO:0000259" key="14">
    <source>
        <dbReference type="Pfam" id="PF14821"/>
    </source>
</evidence>
<dbReference type="GO" id="GO:0004795">
    <property type="term" value="F:threonine synthase activity"/>
    <property type="evidence" value="ECO:0007669"/>
    <property type="project" value="UniProtKB-UniRule"/>
</dbReference>
<dbReference type="GO" id="GO:0030170">
    <property type="term" value="F:pyridoxal phosphate binding"/>
    <property type="evidence" value="ECO:0007669"/>
    <property type="project" value="InterPro"/>
</dbReference>
<dbReference type="Gene3D" id="3.40.50.1100">
    <property type="match status" value="2"/>
</dbReference>
<dbReference type="GO" id="GO:0009088">
    <property type="term" value="P:threonine biosynthetic process"/>
    <property type="evidence" value="ECO:0007669"/>
    <property type="project" value="UniProtKB-UniRule"/>
</dbReference>
<evidence type="ECO:0000256" key="4">
    <source>
        <dbReference type="ARBA" id="ARBA00013028"/>
    </source>
</evidence>
<evidence type="ECO:0000256" key="1">
    <source>
        <dbReference type="ARBA" id="ARBA00001933"/>
    </source>
</evidence>
<feature type="domain" description="Tryptophan synthase beta chain-like PALP" evidence="13">
    <location>
        <begin position="95"/>
        <end position="395"/>
    </location>
</feature>
<comment type="similarity">
    <text evidence="3">Belongs to the threonine synthase family.</text>
</comment>
<proteinExistence type="inferred from homology"/>
<dbReference type="CDD" id="cd01560">
    <property type="entry name" value="Thr-synth_2"/>
    <property type="match status" value="1"/>
</dbReference>
<name>A0AA49GU42_9BACT</name>
<protein>
    <recommendedName>
        <fullName evidence="5 11">Threonine synthase</fullName>
        <ecNumber evidence="4 11">4.2.3.1</ecNumber>
    </recommendedName>
</protein>
<dbReference type="AlphaFoldDB" id="A0AA49GU42"/>
<dbReference type="EMBL" id="CP120682">
    <property type="protein sequence ID" value="WKN39435.1"/>
    <property type="molecule type" value="Genomic_DNA"/>
</dbReference>
<evidence type="ECO:0000259" key="13">
    <source>
        <dbReference type="Pfam" id="PF00291"/>
    </source>
</evidence>
<evidence type="ECO:0000256" key="12">
    <source>
        <dbReference type="PIRSR" id="PIRSR604450-51"/>
    </source>
</evidence>
<dbReference type="InterPro" id="IPR001926">
    <property type="entry name" value="TrpB-like_PALP"/>
</dbReference>
<dbReference type="EC" id="4.2.3.1" evidence="4 11"/>
<evidence type="ECO:0000256" key="7">
    <source>
        <dbReference type="ARBA" id="ARBA00022697"/>
    </source>
</evidence>
<dbReference type="InterPro" id="IPR000634">
    <property type="entry name" value="Ser/Thr_deHydtase_PyrdxlP-BS"/>
</dbReference>
<feature type="domain" description="Threonine synthase N-terminal" evidence="14">
    <location>
        <begin position="4"/>
        <end position="81"/>
    </location>
</feature>
<reference evidence="15" key="1">
    <citation type="journal article" date="2023" name="Comput. Struct. Biotechnol. J.">
        <title>Discovery of a novel marine Bacteroidetes with a rich repertoire of carbohydrate-active enzymes.</title>
        <authorList>
            <person name="Chen B."/>
            <person name="Liu G."/>
            <person name="Chen Q."/>
            <person name="Wang H."/>
            <person name="Liu L."/>
            <person name="Tang K."/>
        </authorList>
    </citation>
    <scope>NUCLEOTIDE SEQUENCE</scope>
    <source>
        <strain evidence="15">TK19036</strain>
    </source>
</reference>
<keyword evidence="6" id="KW-0028">Amino-acid biosynthesis</keyword>
<keyword evidence="8 12" id="KW-0663">Pyridoxal phosphate</keyword>
<comment type="cofactor">
    <cofactor evidence="1 12">
        <name>pyridoxal 5'-phosphate</name>
        <dbReference type="ChEBI" id="CHEBI:597326"/>
    </cofactor>
</comment>
<feature type="modified residue" description="N6-(pyridoxal phosphate)lysine" evidence="12">
    <location>
        <position position="109"/>
    </location>
</feature>
<reference evidence="15" key="2">
    <citation type="journal article" date="2024" name="Antonie Van Leeuwenhoek">
        <title>Roseihalotalea indica gen. nov., sp. nov., a halophilic Bacteroidetes from mesopelagic Southwest Indian Ocean with higher carbohydrate metabolic potential.</title>
        <authorList>
            <person name="Chen B."/>
            <person name="Zhang M."/>
            <person name="Lin D."/>
            <person name="Ye J."/>
            <person name="Tang K."/>
        </authorList>
    </citation>
    <scope>NUCLEOTIDE SEQUENCE</scope>
    <source>
        <strain evidence="15">TK19036</strain>
    </source>
</reference>
<comment type="catalytic activity">
    <reaction evidence="10">
        <text>O-phospho-L-homoserine + H2O = L-threonine + phosphate</text>
        <dbReference type="Rhea" id="RHEA:10840"/>
        <dbReference type="ChEBI" id="CHEBI:15377"/>
        <dbReference type="ChEBI" id="CHEBI:43474"/>
        <dbReference type="ChEBI" id="CHEBI:57590"/>
        <dbReference type="ChEBI" id="CHEBI:57926"/>
        <dbReference type="EC" id="4.2.3.1"/>
    </reaction>
</comment>
<keyword evidence="9 15" id="KW-0456">Lyase</keyword>
<dbReference type="NCBIfam" id="TIGR00260">
    <property type="entry name" value="thrC"/>
    <property type="match status" value="1"/>
</dbReference>